<evidence type="ECO:0000259" key="5">
    <source>
        <dbReference type="Pfam" id="PF00010"/>
    </source>
</evidence>
<dbReference type="InterPro" id="IPR044658">
    <property type="entry name" value="bHLH92/bHLH041-like"/>
</dbReference>
<dbReference type="PANTHER" id="PTHR46665:SF1">
    <property type="entry name" value="SPERMATOGENESIS- AND OOGENESIS-SPECIFIC BASIC HELIX-LOOP-HELIX-CONTAINING PROTEIN 1"/>
    <property type="match status" value="1"/>
</dbReference>
<keyword evidence="2" id="KW-0805">Transcription regulation</keyword>
<keyword evidence="3" id="KW-0804">Transcription</keyword>
<evidence type="ECO:0000256" key="1">
    <source>
        <dbReference type="ARBA" id="ARBA00004123"/>
    </source>
</evidence>
<feature type="domain" description="DUF7049" evidence="6">
    <location>
        <begin position="152"/>
        <end position="244"/>
    </location>
</feature>
<dbReference type="Gene3D" id="4.10.280.10">
    <property type="entry name" value="Helix-loop-helix DNA-binding domain"/>
    <property type="match status" value="1"/>
</dbReference>
<proteinExistence type="predicted"/>
<dbReference type="AlphaFoldDB" id="A0AAN7QBL8"/>
<dbReference type="Pfam" id="PF00010">
    <property type="entry name" value="HLH"/>
    <property type="match status" value="1"/>
</dbReference>
<name>A0AAN7QBL8_TRANT</name>
<dbReference type="GO" id="GO:0046983">
    <property type="term" value="F:protein dimerization activity"/>
    <property type="evidence" value="ECO:0007669"/>
    <property type="project" value="InterPro"/>
</dbReference>
<sequence length="255" mass="29177">MEKLPQRRNDDMEKRLGRRFAHPCQPAVSGIHPRRSTLDLQVVIRSECPASQDLEEIRQERGLTQMQSLQDRVQASGADSRLVGVQLHHIMTERRRRENYNKCIEALKELLPPDGIKIKELHQRNYAREKWLLQAKGATHESGDLAINVDLVDVRLMKSPGSSSDGDQTIDLQVIVRSECSIVQLLVPILQFLSKLNNRHLMHIEADNHVTGSEIITRINLRSRMQGNEWEDSELKEAVRMAVSQRSDEESSPTI</sequence>
<dbReference type="EMBL" id="JAXQNO010000024">
    <property type="protein sequence ID" value="KAK4763052.1"/>
    <property type="molecule type" value="Genomic_DNA"/>
</dbReference>
<dbReference type="InterPro" id="IPR011598">
    <property type="entry name" value="bHLH_dom"/>
</dbReference>
<evidence type="ECO:0000256" key="3">
    <source>
        <dbReference type="ARBA" id="ARBA00023163"/>
    </source>
</evidence>
<dbReference type="Proteomes" id="UP001346149">
    <property type="component" value="Unassembled WGS sequence"/>
</dbReference>
<feature type="domain" description="BHLH" evidence="5">
    <location>
        <begin position="88"/>
        <end position="114"/>
    </location>
</feature>
<dbReference type="PANTHER" id="PTHR46665">
    <property type="entry name" value="TRANSCRIPTION FACTOR BHLH041-RELATED-RELATED"/>
    <property type="match status" value="1"/>
</dbReference>
<dbReference type="InterPro" id="IPR036638">
    <property type="entry name" value="HLH_DNA-bd_sf"/>
</dbReference>
<comment type="caution">
    <text evidence="7">The sequence shown here is derived from an EMBL/GenBank/DDBJ whole genome shotgun (WGS) entry which is preliminary data.</text>
</comment>
<comment type="subcellular location">
    <subcellularLocation>
        <location evidence="1">Nucleus</location>
    </subcellularLocation>
</comment>
<evidence type="ECO:0008006" key="9">
    <source>
        <dbReference type="Google" id="ProtNLM"/>
    </source>
</evidence>
<dbReference type="Pfam" id="PF23132">
    <property type="entry name" value="DUF7049"/>
    <property type="match status" value="1"/>
</dbReference>
<protein>
    <recommendedName>
        <fullName evidence="9">BHLH domain-containing protein</fullName>
    </recommendedName>
</protein>
<evidence type="ECO:0000313" key="8">
    <source>
        <dbReference type="Proteomes" id="UP001346149"/>
    </source>
</evidence>
<evidence type="ECO:0000313" key="7">
    <source>
        <dbReference type="EMBL" id="KAK4763052.1"/>
    </source>
</evidence>
<keyword evidence="4" id="KW-0539">Nucleus</keyword>
<evidence type="ECO:0000259" key="6">
    <source>
        <dbReference type="Pfam" id="PF23132"/>
    </source>
</evidence>
<keyword evidence="8" id="KW-1185">Reference proteome</keyword>
<dbReference type="GO" id="GO:0005634">
    <property type="term" value="C:nucleus"/>
    <property type="evidence" value="ECO:0007669"/>
    <property type="project" value="UniProtKB-SubCell"/>
</dbReference>
<evidence type="ECO:0000256" key="2">
    <source>
        <dbReference type="ARBA" id="ARBA00023015"/>
    </source>
</evidence>
<reference evidence="7 8" key="1">
    <citation type="journal article" date="2023" name="Hortic Res">
        <title>Pangenome of water caltrop reveals structural variations and asymmetric subgenome divergence after allopolyploidization.</title>
        <authorList>
            <person name="Zhang X."/>
            <person name="Chen Y."/>
            <person name="Wang L."/>
            <person name="Yuan Y."/>
            <person name="Fang M."/>
            <person name="Shi L."/>
            <person name="Lu R."/>
            <person name="Comes H.P."/>
            <person name="Ma Y."/>
            <person name="Chen Y."/>
            <person name="Huang G."/>
            <person name="Zhou Y."/>
            <person name="Zheng Z."/>
            <person name="Qiu Y."/>
        </authorList>
    </citation>
    <scope>NUCLEOTIDE SEQUENCE [LARGE SCALE GENOMIC DNA]</scope>
    <source>
        <strain evidence="7">F231</strain>
    </source>
</reference>
<organism evidence="7 8">
    <name type="scientific">Trapa natans</name>
    <name type="common">Water chestnut</name>
    <dbReference type="NCBI Taxonomy" id="22666"/>
    <lineage>
        <taxon>Eukaryota</taxon>
        <taxon>Viridiplantae</taxon>
        <taxon>Streptophyta</taxon>
        <taxon>Embryophyta</taxon>
        <taxon>Tracheophyta</taxon>
        <taxon>Spermatophyta</taxon>
        <taxon>Magnoliopsida</taxon>
        <taxon>eudicotyledons</taxon>
        <taxon>Gunneridae</taxon>
        <taxon>Pentapetalae</taxon>
        <taxon>rosids</taxon>
        <taxon>malvids</taxon>
        <taxon>Myrtales</taxon>
        <taxon>Lythraceae</taxon>
        <taxon>Trapa</taxon>
    </lineage>
</organism>
<gene>
    <name evidence="7" type="ORF">SAY86_008820</name>
</gene>
<accession>A0AAN7QBL8</accession>
<evidence type="ECO:0000256" key="4">
    <source>
        <dbReference type="ARBA" id="ARBA00023242"/>
    </source>
</evidence>
<dbReference type="SUPFAM" id="SSF47459">
    <property type="entry name" value="HLH, helix-loop-helix DNA-binding domain"/>
    <property type="match status" value="1"/>
</dbReference>
<dbReference type="InterPro" id="IPR055477">
    <property type="entry name" value="DUF7049"/>
</dbReference>